<dbReference type="RefSeq" id="XP_030764671.1">
    <property type="nucleotide sequence ID" value="XM_030908811.1"/>
</dbReference>
<dbReference type="PANTHER" id="PTHR47331:SF2">
    <property type="match status" value="1"/>
</dbReference>
<dbReference type="Pfam" id="PF17921">
    <property type="entry name" value="Integrase_H2C2"/>
    <property type="match status" value="1"/>
</dbReference>
<protein>
    <submittedName>
        <fullName evidence="3">Uncharacterized protein LOC115888919</fullName>
    </submittedName>
</protein>
<dbReference type="InterPro" id="IPR041588">
    <property type="entry name" value="Integrase_H2C2"/>
</dbReference>
<sequence>MDNGFTTTEPQKLQHGTHEKFRDLEYTRADNTKDDIWHHVSTTFNPADIISRGLQPNELLHNHLWWHGPSLLQEVPSQWPSTFPEVQIAQQVDLETKSTMNVLACTGRLSARELYQALRVLVKIAQKEQFLEEWKDLKIKGQVHRKSKLITLNPFIDTEDLIRVGGRMSHANLPYSQKHQLLLPAKHKLTELIIHNEHISLLHAGPQAVLSSLRLHFWPLSGRREVRKVTHKCITCFRHKPTSTNPIMGQLPTPTVTPSRPFHAVGLDYAGPISIKESHRRGRVHTFQCYVALYSSVLWQEEGNLHMSTQTMSTATNFVKANKDLRSMIEHLQNHTDWNQIEDFAAKEPITWHYIPPRSPTFGGLWEAAVKSVKSHMKKITGTANLTYEEYVTLLTQTEACLNSRPLIPASNDLNDLTVLTPSHFLLGQPLNLTPDPNYKDHPVHLLRVTSMAAVVSRLLEPTSRAKQMVPTTNHSSHQDR</sequence>
<dbReference type="Proteomes" id="UP000504635">
    <property type="component" value="Unplaced"/>
</dbReference>
<dbReference type="SUPFAM" id="SSF53098">
    <property type="entry name" value="Ribonuclease H-like"/>
    <property type="match status" value="1"/>
</dbReference>
<dbReference type="KEGG" id="soy:115888919"/>
<keyword evidence="2" id="KW-1185">Reference proteome</keyword>
<dbReference type="InParanoid" id="A0A6J2YN21"/>
<reference evidence="3" key="1">
    <citation type="submission" date="2025-08" db="UniProtKB">
        <authorList>
            <consortium name="RefSeq"/>
        </authorList>
    </citation>
    <scope>IDENTIFICATION</scope>
    <source>
        <tissue evidence="3">Gonads</tissue>
    </source>
</reference>
<evidence type="ECO:0000313" key="2">
    <source>
        <dbReference type="Proteomes" id="UP000504635"/>
    </source>
</evidence>
<dbReference type="OrthoDB" id="7765104at2759"/>
<dbReference type="InterPro" id="IPR012337">
    <property type="entry name" value="RNaseH-like_sf"/>
</dbReference>
<name>A0A6J2YN21_SITOR</name>
<gene>
    <name evidence="3" type="primary">LOC115888919</name>
</gene>
<dbReference type="GO" id="GO:0015074">
    <property type="term" value="P:DNA integration"/>
    <property type="evidence" value="ECO:0007669"/>
    <property type="project" value="InterPro"/>
</dbReference>
<dbReference type="InterPro" id="IPR001584">
    <property type="entry name" value="Integrase_cat-core"/>
</dbReference>
<feature type="domain" description="Integrase catalytic" evidence="1">
    <location>
        <begin position="257"/>
        <end position="430"/>
    </location>
</feature>
<organism evidence="2 3">
    <name type="scientific">Sitophilus oryzae</name>
    <name type="common">Rice weevil</name>
    <name type="synonym">Curculio oryzae</name>
    <dbReference type="NCBI Taxonomy" id="7048"/>
    <lineage>
        <taxon>Eukaryota</taxon>
        <taxon>Metazoa</taxon>
        <taxon>Ecdysozoa</taxon>
        <taxon>Arthropoda</taxon>
        <taxon>Hexapoda</taxon>
        <taxon>Insecta</taxon>
        <taxon>Pterygota</taxon>
        <taxon>Neoptera</taxon>
        <taxon>Endopterygota</taxon>
        <taxon>Coleoptera</taxon>
        <taxon>Polyphaga</taxon>
        <taxon>Cucujiformia</taxon>
        <taxon>Curculionidae</taxon>
        <taxon>Dryophthorinae</taxon>
        <taxon>Sitophilus</taxon>
    </lineage>
</organism>
<proteinExistence type="predicted"/>
<dbReference type="InterPro" id="IPR036397">
    <property type="entry name" value="RNaseH_sf"/>
</dbReference>
<evidence type="ECO:0000259" key="1">
    <source>
        <dbReference type="PROSITE" id="PS50994"/>
    </source>
</evidence>
<dbReference type="GeneID" id="115888919"/>
<dbReference type="Gene3D" id="3.30.420.10">
    <property type="entry name" value="Ribonuclease H-like superfamily/Ribonuclease H"/>
    <property type="match status" value="1"/>
</dbReference>
<dbReference type="PANTHER" id="PTHR47331">
    <property type="entry name" value="PHD-TYPE DOMAIN-CONTAINING PROTEIN"/>
    <property type="match status" value="1"/>
</dbReference>
<dbReference type="GO" id="GO:0003676">
    <property type="term" value="F:nucleic acid binding"/>
    <property type="evidence" value="ECO:0007669"/>
    <property type="project" value="InterPro"/>
</dbReference>
<evidence type="ECO:0000313" key="3">
    <source>
        <dbReference type="RefSeq" id="XP_030764671.1"/>
    </source>
</evidence>
<accession>A0A6J2YN21</accession>
<dbReference type="AlphaFoldDB" id="A0A6J2YN21"/>
<dbReference type="PROSITE" id="PS50994">
    <property type="entry name" value="INTEGRASE"/>
    <property type="match status" value="1"/>
</dbReference>